<dbReference type="InterPro" id="IPR029016">
    <property type="entry name" value="GAF-like_dom_sf"/>
</dbReference>
<dbReference type="Pfam" id="PF04340">
    <property type="entry name" value="DUF484"/>
    <property type="match status" value="1"/>
</dbReference>
<evidence type="ECO:0000313" key="2">
    <source>
        <dbReference type="EMBL" id="SHF45665.1"/>
    </source>
</evidence>
<dbReference type="Proteomes" id="UP000184159">
    <property type="component" value="Unassembled WGS sequence"/>
</dbReference>
<evidence type="ECO:0000256" key="1">
    <source>
        <dbReference type="SAM" id="Coils"/>
    </source>
</evidence>
<proteinExistence type="predicted"/>
<dbReference type="EMBL" id="FQUH01000010">
    <property type="protein sequence ID" value="SHF45665.1"/>
    <property type="molecule type" value="Genomic_DNA"/>
</dbReference>
<accession>A0A1M5BT96</accession>
<dbReference type="Gene3D" id="3.30.450.40">
    <property type="match status" value="1"/>
</dbReference>
<keyword evidence="1" id="KW-0175">Coiled coil</keyword>
<feature type="coiled-coil region" evidence="1">
    <location>
        <begin position="50"/>
        <end position="118"/>
    </location>
</feature>
<dbReference type="PANTHER" id="PTHR38765">
    <property type="entry name" value="DUF484 DOMAIN-CONTAINING PROTEIN"/>
    <property type="match status" value="1"/>
</dbReference>
<organism evidence="2 3">
    <name type="scientific">Vibrio gazogenes DSM 21264 = NBRC 103151</name>
    <dbReference type="NCBI Taxonomy" id="1123492"/>
    <lineage>
        <taxon>Bacteria</taxon>
        <taxon>Pseudomonadati</taxon>
        <taxon>Pseudomonadota</taxon>
        <taxon>Gammaproteobacteria</taxon>
        <taxon>Vibrionales</taxon>
        <taxon>Vibrionaceae</taxon>
        <taxon>Vibrio</taxon>
    </lineage>
</organism>
<gene>
    <name evidence="2" type="ORF">SAMN02745781_02336</name>
</gene>
<name>A0A1M5BT96_VIBGA</name>
<keyword evidence="3" id="KW-1185">Reference proteome</keyword>
<reference evidence="3" key="1">
    <citation type="submission" date="2016-11" db="EMBL/GenBank/DDBJ databases">
        <authorList>
            <person name="Varghese N."/>
            <person name="Submissions S."/>
        </authorList>
    </citation>
    <scope>NUCLEOTIDE SEQUENCE [LARGE SCALE GENOMIC DNA]</scope>
    <source>
        <strain evidence="3">DSM 21264</strain>
    </source>
</reference>
<evidence type="ECO:0000313" key="3">
    <source>
        <dbReference type="Proteomes" id="UP000184159"/>
    </source>
</evidence>
<dbReference type="AlphaFoldDB" id="A0A1M5BT96"/>
<dbReference type="RefSeq" id="WP_072959424.1">
    <property type="nucleotide sequence ID" value="NZ_FQUH01000010.1"/>
</dbReference>
<dbReference type="PANTHER" id="PTHR38765:SF1">
    <property type="entry name" value="DUF484 DOMAIN-CONTAINING PROTEIN"/>
    <property type="match status" value="1"/>
</dbReference>
<sequence length="228" mass="25958">MSNTETEINENDALTAEVVADYLQNHPDFFINRPALVDRLALPHQQLGAVSLVHIQLNRQRHRIEELEEEITAFMSLAASNDRTLHTFMDLQEQMLRCDELSQVIDAIEQKAEQMSLKAHIRLSGIPTPYALDLAYWQRFATNNFNGNSAYLGRMRKADRDGLFGEHAGAPEFGSYVVLPIRSTDTHGLLAFSSEDGGHFQPNMDTLFLRYLAEVLTHLLHVLPWQRT</sequence>
<protein>
    <recommendedName>
        <fullName evidence="4">3',5'-cyclic-nucleotide phosphodiesterase</fullName>
    </recommendedName>
</protein>
<evidence type="ECO:0008006" key="4">
    <source>
        <dbReference type="Google" id="ProtNLM"/>
    </source>
</evidence>
<dbReference type="InterPro" id="IPR007435">
    <property type="entry name" value="DUF484"/>
</dbReference>